<protein>
    <submittedName>
        <fullName evidence="3">Uncharacterized protein</fullName>
    </submittedName>
</protein>
<reference evidence="3" key="1">
    <citation type="submission" date="2022-11" db="UniProtKB">
        <authorList>
            <consortium name="WormBaseParasite"/>
        </authorList>
    </citation>
    <scope>IDENTIFICATION</scope>
</reference>
<organism evidence="2 3">
    <name type="scientific">Romanomermis culicivorax</name>
    <name type="common">Nematode worm</name>
    <dbReference type="NCBI Taxonomy" id="13658"/>
    <lineage>
        <taxon>Eukaryota</taxon>
        <taxon>Metazoa</taxon>
        <taxon>Ecdysozoa</taxon>
        <taxon>Nematoda</taxon>
        <taxon>Enoplea</taxon>
        <taxon>Dorylaimia</taxon>
        <taxon>Mermithida</taxon>
        <taxon>Mermithoidea</taxon>
        <taxon>Mermithidae</taxon>
        <taxon>Romanomermis</taxon>
    </lineage>
</organism>
<name>A0A915K1P1_ROMCU</name>
<evidence type="ECO:0000256" key="1">
    <source>
        <dbReference type="SAM" id="MobiDB-lite"/>
    </source>
</evidence>
<keyword evidence="2" id="KW-1185">Reference proteome</keyword>
<dbReference type="AlphaFoldDB" id="A0A915K1P1"/>
<evidence type="ECO:0000313" key="3">
    <source>
        <dbReference type="WBParaSite" id="nRc.2.0.1.t32135-RA"/>
    </source>
</evidence>
<evidence type="ECO:0000313" key="2">
    <source>
        <dbReference type="Proteomes" id="UP000887565"/>
    </source>
</evidence>
<feature type="compositionally biased region" description="Low complexity" evidence="1">
    <location>
        <begin position="56"/>
        <end position="69"/>
    </location>
</feature>
<sequence>MFKCSYDTKSVRLTPRFMHETRNLHMGSNLLDVNAVYSRMSESQVSDSKVSDSKVSDSQASNSQASDSQ</sequence>
<dbReference type="WBParaSite" id="nRc.2.0.1.t32135-RA">
    <property type="protein sequence ID" value="nRc.2.0.1.t32135-RA"/>
    <property type="gene ID" value="nRc.2.0.1.g32135"/>
</dbReference>
<proteinExistence type="predicted"/>
<accession>A0A915K1P1</accession>
<dbReference type="Proteomes" id="UP000887565">
    <property type="component" value="Unplaced"/>
</dbReference>
<feature type="region of interest" description="Disordered" evidence="1">
    <location>
        <begin position="41"/>
        <end position="69"/>
    </location>
</feature>